<dbReference type="EMBL" id="ADGK01000250">
    <property type="protein sequence ID" value="EFE22058.1"/>
    <property type="molecule type" value="Genomic_DNA"/>
</dbReference>
<reference evidence="1 2" key="1">
    <citation type="submission" date="2010-02" db="EMBL/GenBank/DDBJ databases">
        <authorList>
            <person name="Weinstock G."/>
            <person name="Sodergren E."/>
            <person name="Clifton S."/>
            <person name="Fulton L."/>
            <person name="Fulton B."/>
            <person name="Courtney L."/>
            <person name="Fronick C."/>
            <person name="Harrison M."/>
            <person name="Strong C."/>
            <person name="Farmer C."/>
            <person name="Delahaunty K."/>
            <person name="Markovic C."/>
            <person name="Hall O."/>
            <person name="Minx P."/>
            <person name="Tomlinson C."/>
            <person name="Mitreva M."/>
            <person name="Nelson J."/>
            <person name="Hou S."/>
            <person name="Wollam A."/>
            <person name="Pepin K.H."/>
            <person name="Johnson M."/>
            <person name="Bhonagiri V."/>
            <person name="Zhang X."/>
            <person name="Suruliraj S."/>
            <person name="Warren W."/>
            <person name="Chinwalla A."/>
            <person name="Mardis E.R."/>
            <person name="Wilson R.K."/>
        </authorList>
    </citation>
    <scope>NUCLEOTIDE SEQUENCE [LARGE SCALE GENOMIC DNA]</scope>
    <source>
        <strain evidence="1 2">ATCC 23685</strain>
    </source>
</reference>
<proteinExistence type="predicted"/>
<dbReference type="Proteomes" id="UP000003692">
    <property type="component" value="Unassembled WGS sequence"/>
</dbReference>
<evidence type="ECO:0000313" key="2">
    <source>
        <dbReference type="Proteomes" id="UP000003692"/>
    </source>
</evidence>
<dbReference type="AlphaFoldDB" id="D4F841"/>
<organism evidence="1 2">
    <name type="scientific">Edwardsiella tarda ATCC 23685</name>
    <dbReference type="NCBI Taxonomy" id="500638"/>
    <lineage>
        <taxon>Bacteria</taxon>
        <taxon>Pseudomonadati</taxon>
        <taxon>Pseudomonadota</taxon>
        <taxon>Gammaproteobacteria</taxon>
        <taxon>Enterobacterales</taxon>
        <taxon>Hafniaceae</taxon>
        <taxon>Edwardsiella</taxon>
    </lineage>
</organism>
<sequence length="39" mass="4190">MCATYRVATVIACVGSHIDHCWCYDGTASWPLVSRSTAG</sequence>
<name>D4F841_EDWTA</name>
<comment type="caution">
    <text evidence="1">The sequence shown here is derived from an EMBL/GenBank/DDBJ whole genome shotgun (WGS) entry which is preliminary data.</text>
</comment>
<protein>
    <submittedName>
        <fullName evidence="1">Uncharacterized protein</fullName>
    </submittedName>
</protein>
<accession>D4F841</accession>
<dbReference type="HOGENOM" id="CLU_3308791_0_0_6"/>
<gene>
    <name evidence="1" type="ORF">EDWATA_02928</name>
</gene>
<evidence type="ECO:0000313" key="1">
    <source>
        <dbReference type="EMBL" id="EFE22058.1"/>
    </source>
</evidence>